<comment type="caution">
    <text evidence="11">The sequence shown here is derived from an EMBL/GenBank/DDBJ whole genome shotgun (WGS) entry which is preliminary data.</text>
</comment>
<evidence type="ECO:0000256" key="2">
    <source>
        <dbReference type="ARBA" id="ARBA00022598"/>
    </source>
</evidence>
<keyword evidence="2 7" id="KW-0436">Ligase</keyword>
<comment type="domain">
    <text evidence="7">The N-terminal region contains the highly conserved SGGXDS motif, predicted to be a P-loop motif involved in ATP binding.</text>
</comment>
<evidence type="ECO:0000259" key="10">
    <source>
        <dbReference type="Pfam" id="PF09179"/>
    </source>
</evidence>
<proteinExistence type="inferred from homology"/>
<gene>
    <name evidence="7" type="primary">tilS</name>
    <name evidence="11" type="ORF">SAMN05216495_1175</name>
</gene>
<dbReference type="Gene3D" id="1.20.59.20">
    <property type="match status" value="1"/>
</dbReference>
<protein>
    <recommendedName>
        <fullName evidence="7">tRNA(Ile)-lysidine synthase</fullName>
        <ecNumber evidence="7">6.3.4.19</ecNumber>
    </recommendedName>
    <alternativeName>
        <fullName evidence="7">tRNA(Ile)-2-lysyl-cytidine synthase</fullName>
    </alternativeName>
    <alternativeName>
        <fullName evidence="7">tRNA(Ile)-lysidine synthetase</fullName>
    </alternativeName>
</protein>
<dbReference type="GO" id="GO:0032267">
    <property type="term" value="F:tRNA(Ile)-lysidine synthase activity"/>
    <property type="evidence" value="ECO:0007669"/>
    <property type="project" value="UniProtKB-EC"/>
</dbReference>
<dbReference type="PANTHER" id="PTHR43033:SF1">
    <property type="entry name" value="TRNA(ILE)-LYSIDINE SYNTHASE-RELATED"/>
    <property type="match status" value="1"/>
</dbReference>
<keyword evidence="4 7" id="KW-0547">Nucleotide-binding</keyword>
<feature type="region of interest" description="Disordered" evidence="8">
    <location>
        <begin position="328"/>
        <end position="350"/>
    </location>
</feature>
<comment type="similarity">
    <text evidence="7">Belongs to the tRNA(Ile)-lysidine synthase family.</text>
</comment>
<dbReference type="CDD" id="cd01992">
    <property type="entry name" value="TilS_N"/>
    <property type="match status" value="1"/>
</dbReference>
<keyword evidence="5 7" id="KW-0067">ATP-binding</keyword>
<dbReference type="SUPFAM" id="SSF82829">
    <property type="entry name" value="MesJ substrate recognition domain-like"/>
    <property type="match status" value="1"/>
</dbReference>
<dbReference type="GO" id="GO:0005524">
    <property type="term" value="F:ATP binding"/>
    <property type="evidence" value="ECO:0007669"/>
    <property type="project" value="UniProtKB-UniRule"/>
</dbReference>
<dbReference type="EC" id="6.3.4.19" evidence="7"/>
<feature type="binding site" evidence="7">
    <location>
        <begin position="29"/>
        <end position="34"/>
    </location>
    <ligand>
        <name>ATP</name>
        <dbReference type="ChEBI" id="CHEBI:30616"/>
    </ligand>
</feature>
<comment type="catalytic activity">
    <reaction evidence="6 7">
        <text>cytidine(34) in tRNA(Ile2) + L-lysine + ATP = lysidine(34) in tRNA(Ile2) + AMP + diphosphate + H(+)</text>
        <dbReference type="Rhea" id="RHEA:43744"/>
        <dbReference type="Rhea" id="RHEA-COMP:10625"/>
        <dbReference type="Rhea" id="RHEA-COMP:10670"/>
        <dbReference type="ChEBI" id="CHEBI:15378"/>
        <dbReference type="ChEBI" id="CHEBI:30616"/>
        <dbReference type="ChEBI" id="CHEBI:32551"/>
        <dbReference type="ChEBI" id="CHEBI:33019"/>
        <dbReference type="ChEBI" id="CHEBI:82748"/>
        <dbReference type="ChEBI" id="CHEBI:83665"/>
        <dbReference type="ChEBI" id="CHEBI:456215"/>
        <dbReference type="EC" id="6.3.4.19"/>
    </reaction>
</comment>
<comment type="function">
    <text evidence="7">Ligates lysine onto the cytidine present at position 34 of the AUA codon-specific tRNA(Ile) that contains the anticodon CAU, in an ATP-dependent manner. Cytidine is converted to lysidine, thus changing the amino acid specificity of the tRNA from methionine to isoleucine.</text>
</comment>
<dbReference type="GO" id="GO:0006400">
    <property type="term" value="P:tRNA modification"/>
    <property type="evidence" value="ECO:0007669"/>
    <property type="project" value="UniProtKB-UniRule"/>
</dbReference>
<dbReference type="PANTHER" id="PTHR43033">
    <property type="entry name" value="TRNA(ILE)-LYSIDINE SYNTHASE-RELATED"/>
    <property type="match status" value="1"/>
</dbReference>
<dbReference type="RefSeq" id="WP_074707811.1">
    <property type="nucleotide sequence ID" value="NZ_CBCSNF010000101.1"/>
</dbReference>
<evidence type="ECO:0000256" key="5">
    <source>
        <dbReference type="ARBA" id="ARBA00022840"/>
    </source>
</evidence>
<accession>A0A1H2ZWF8</accession>
<evidence type="ECO:0000256" key="7">
    <source>
        <dbReference type="HAMAP-Rule" id="MF_01161"/>
    </source>
</evidence>
<feature type="domain" description="tRNA(Ile)-lysidine synthase substrate-binding" evidence="10">
    <location>
        <begin position="260"/>
        <end position="313"/>
    </location>
</feature>
<dbReference type="InterPro" id="IPR012795">
    <property type="entry name" value="tRNA_Ile_lys_synt_N"/>
</dbReference>
<dbReference type="InterPro" id="IPR014729">
    <property type="entry name" value="Rossmann-like_a/b/a_fold"/>
</dbReference>
<dbReference type="NCBIfam" id="TIGR02432">
    <property type="entry name" value="lysidine_TilS_N"/>
    <property type="match status" value="1"/>
</dbReference>
<evidence type="ECO:0000256" key="1">
    <source>
        <dbReference type="ARBA" id="ARBA00022490"/>
    </source>
</evidence>
<dbReference type="SUPFAM" id="SSF52402">
    <property type="entry name" value="Adenine nucleotide alpha hydrolases-like"/>
    <property type="match status" value="1"/>
</dbReference>
<dbReference type="InterPro" id="IPR015262">
    <property type="entry name" value="tRNA_Ile_lys_synt_subst-bd"/>
</dbReference>
<evidence type="ECO:0000256" key="8">
    <source>
        <dbReference type="SAM" id="MobiDB-lite"/>
    </source>
</evidence>
<dbReference type="Pfam" id="PF09179">
    <property type="entry name" value="TilS"/>
    <property type="match status" value="1"/>
</dbReference>
<dbReference type="InterPro" id="IPR012094">
    <property type="entry name" value="tRNA_Ile_lys_synt"/>
</dbReference>
<feature type="domain" description="tRNA(Ile)-lysidine/2-thiocytidine synthase N-terminal" evidence="9">
    <location>
        <begin position="23"/>
        <end position="203"/>
    </location>
</feature>
<evidence type="ECO:0000256" key="3">
    <source>
        <dbReference type="ARBA" id="ARBA00022694"/>
    </source>
</evidence>
<reference evidence="11 12" key="1">
    <citation type="submission" date="2016-10" db="EMBL/GenBank/DDBJ databases">
        <authorList>
            <person name="Varghese N."/>
            <person name="Submissions S."/>
        </authorList>
    </citation>
    <scope>NUCLEOTIDE SEQUENCE [LARGE SCALE GENOMIC DNA]</scope>
    <source>
        <strain evidence="11 12">WCC6</strain>
    </source>
</reference>
<evidence type="ECO:0000313" key="12">
    <source>
        <dbReference type="Proteomes" id="UP000182379"/>
    </source>
</evidence>
<evidence type="ECO:0000313" key="11">
    <source>
        <dbReference type="EMBL" id="SDX21696.1"/>
    </source>
</evidence>
<evidence type="ECO:0000256" key="4">
    <source>
        <dbReference type="ARBA" id="ARBA00022741"/>
    </source>
</evidence>
<dbReference type="GO" id="GO:0005737">
    <property type="term" value="C:cytoplasm"/>
    <property type="evidence" value="ECO:0007669"/>
    <property type="project" value="UniProtKB-SubCell"/>
</dbReference>
<dbReference type="EMBL" id="FNOP01000017">
    <property type="protein sequence ID" value="SDX21696.1"/>
    <property type="molecule type" value="Genomic_DNA"/>
</dbReference>
<dbReference type="AlphaFoldDB" id="A0A1H2ZWF8"/>
<dbReference type="Pfam" id="PF01171">
    <property type="entry name" value="ATP_bind_3"/>
    <property type="match status" value="1"/>
</dbReference>
<name>A0A1H2ZWF8_ACIFE</name>
<dbReference type="Gene3D" id="3.40.50.620">
    <property type="entry name" value="HUPs"/>
    <property type="match status" value="1"/>
</dbReference>
<dbReference type="Proteomes" id="UP000182379">
    <property type="component" value="Unassembled WGS sequence"/>
</dbReference>
<comment type="subcellular location">
    <subcellularLocation>
        <location evidence="7">Cytoplasm</location>
    </subcellularLocation>
</comment>
<dbReference type="InterPro" id="IPR011063">
    <property type="entry name" value="TilS/TtcA_N"/>
</dbReference>
<keyword evidence="1 7" id="KW-0963">Cytoplasm</keyword>
<dbReference type="HAMAP" id="MF_01161">
    <property type="entry name" value="tRNA_Ile_lys_synt"/>
    <property type="match status" value="1"/>
</dbReference>
<sequence length="350" mass="39128">MSILENSLRQLVAASPLWKPGTKVIAALSGGADSLCLADVMAAQGEEDGVDVLAVHVQHHLRGEEAEQDARQVEDYCRNRGLAFRRVDVDARSLAEKEGLSLEDAARQLRYEALETCRQEAGAEAIFLAHHQDDQAETVLLNLVRGAGTRGLRGMLPVNGYLARPFLGITRRDTEAYCEEMGLTWCQDSTNEDQSLKRNWVRKTLLPLLETQNPQIRKQLAQAAALAASDEAYLEKLAGRYIDAYGREVFDTWDIKVEKDFAALPLALQSRVIRILVRNVGGAELSYDHVRKILDMIARGVGNKSLDVPGNVRLIYLNGRLMVGKNQRSREEERAAKLAQKERQRNERKS</sequence>
<evidence type="ECO:0000256" key="6">
    <source>
        <dbReference type="ARBA" id="ARBA00048539"/>
    </source>
</evidence>
<organism evidence="11 12">
    <name type="scientific">Acidaminococcus fermentans</name>
    <dbReference type="NCBI Taxonomy" id="905"/>
    <lineage>
        <taxon>Bacteria</taxon>
        <taxon>Bacillati</taxon>
        <taxon>Bacillota</taxon>
        <taxon>Negativicutes</taxon>
        <taxon>Acidaminococcales</taxon>
        <taxon>Acidaminococcaceae</taxon>
        <taxon>Acidaminococcus</taxon>
    </lineage>
</organism>
<keyword evidence="3 7" id="KW-0819">tRNA processing</keyword>
<evidence type="ECO:0000259" key="9">
    <source>
        <dbReference type="Pfam" id="PF01171"/>
    </source>
</evidence>